<sequence>MSVETVRPAGAGHETLYVLLGSVLILALAATVVGLRQQSHEAQALDAHQVDARLDLNAAEQGIYADLQVAAEDIQARLDDGEAAPSVDELAAEGFPPFVADVAASSRGEHRWSRGETAGRPSYLGVSGKPGVAGSFLLLLGPAEVWLKPAAAAADTVPGDARALADAGWRQVVSRFDAGVTRQHRH</sequence>
<dbReference type="EMBL" id="NFFZ01000031">
    <property type="protein sequence ID" value="OTI55211.1"/>
    <property type="molecule type" value="Genomic_DNA"/>
</dbReference>
<dbReference type="RefSeq" id="WP_009876484.1">
    <property type="nucleotide sequence ID" value="NZ_CAADLZ010000670.1"/>
</dbReference>
<gene>
    <name evidence="3" type="ORF">CAZ10_34370</name>
    <name evidence="2" type="ORF">PAERUG_P19_London_7_VIM_2_05_10_00060</name>
</gene>
<dbReference type="Pfam" id="PF19659">
    <property type="entry name" value="DUF6162"/>
    <property type="match status" value="1"/>
</dbReference>
<reference evidence="2" key="1">
    <citation type="submission" date="2015-06" db="EMBL/GenBank/DDBJ databases">
        <authorList>
            <person name="Radhakrishnan R."/>
            <person name="Underwood A."/>
            <person name="Al-Shahib A."/>
        </authorList>
    </citation>
    <scope>NUCLEOTIDE SEQUENCE</scope>
    <source>
        <strain evidence="2">P19_London_7_VIM_2_05_10</strain>
    </source>
</reference>
<keyword evidence="1" id="KW-0472">Membrane</keyword>
<dbReference type="AlphaFoldDB" id="A0A0F6RSA6"/>
<organism evidence="3 5">
    <name type="scientific">Pseudomonas aeruginosa</name>
    <dbReference type="NCBI Taxonomy" id="287"/>
    <lineage>
        <taxon>Bacteria</taxon>
        <taxon>Pseudomonadati</taxon>
        <taxon>Pseudomonadota</taxon>
        <taxon>Gammaproteobacteria</taxon>
        <taxon>Pseudomonadales</taxon>
        <taxon>Pseudomonadaceae</taxon>
        <taxon>Pseudomonas</taxon>
    </lineage>
</organism>
<dbReference type="EMBL" id="CVVU01000003">
    <property type="protein sequence ID" value="CRN85697.1"/>
    <property type="molecule type" value="Genomic_DNA"/>
</dbReference>
<comment type="caution">
    <text evidence="3">The sequence shown here is derived from an EMBL/GenBank/DDBJ whole genome shotgun (WGS) entry which is preliminary data.</text>
</comment>
<evidence type="ECO:0000313" key="4">
    <source>
        <dbReference type="Proteomes" id="UP000045039"/>
    </source>
</evidence>
<evidence type="ECO:0000256" key="1">
    <source>
        <dbReference type="SAM" id="Phobius"/>
    </source>
</evidence>
<dbReference type="Proteomes" id="UP000045039">
    <property type="component" value="Unassembled WGS sequence"/>
</dbReference>
<accession>A0A0F6RSA6</accession>
<proteinExistence type="predicted"/>
<evidence type="ECO:0000313" key="2">
    <source>
        <dbReference type="EMBL" id="CRN85697.1"/>
    </source>
</evidence>
<reference evidence="4" key="2">
    <citation type="submission" date="2015-06" db="EMBL/GenBank/DDBJ databases">
        <authorList>
            <person name="Radhakrishnan Rajesh"/>
            <person name="Underwood Anthony"/>
            <person name="Al-Shahib Ali"/>
        </authorList>
    </citation>
    <scope>NUCLEOTIDE SEQUENCE [LARGE SCALE GENOMIC DNA]</scope>
    <source>
        <strain evidence="4">P19_London_7_VIM_2_05_10</strain>
    </source>
</reference>
<evidence type="ECO:0000313" key="5">
    <source>
        <dbReference type="Proteomes" id="UP000194857"/>
    </source>
</evidence>
<evidence type="ECO:0000313" key="3">
    <source>
        <dbReference type="EMBL" id="OTI55211.1"/>
    </source>
</evidence>
<dbReference type="InterPro" id="IPR046160">
    <property type="entry name" value="DUF6162"/>
</dbReference>
<dbReference type="Proteomes" id="UP000194857">
    <property type="component" value="Unassembled WGS sequence"/>
</dbReference>
<name>A0A0F6RSA6_PSEAI</name>
<keyword evidence="1" id="KW-1133">Transmembrane helix</keyword>
<keyword evidence="1" id="KW-0812">Transmembrane</keyword>
<feature type="transmembrane region" description="Helical" evidence="1">
    <location>
        <begin position="16"/>
        <end position="35"/>
    </location>
</feature>
<protein>
    <submittedName>
        <fullName evidence="3">Uncharacterized protein</fullName>
    </submittedName>
</protein>
<reference evidence="3 5" key="3">
    <citation type="submission" date="2017-05" db="EMBL/GenBank/DDBJ databases">
        <authorList>
            <person name="Song R."/>
            <person name="Chenine A.L."/>
            <person name="Ruprecht R.M."/>
        </authorList>
    </citation>
    <scope>NUCLEOTIDE SEQUENCE [LARGE SCALE GENOMIC DNA]</scope>
    <source>
        <strain evidence="3 5">S567_C10_BS</strain>
    </source>
</reference>